<evidence type="ECO:0000313" key="10">
    <source>
        <dbReference type="Proteomes" id="UP000001593"/>
    </source>
</evidence>
<proteinExistence type="inferred from homology"/>
<dbReference type="PANTHER" id="PTHR13274:SF2">
    <property type="entry name" value="SMALL RIBOSOMAL SUBUNIT PROTEIN MS25"/>
    <property type="match status" value="1"/>
</dbReference>
<comment type="similarity">
    <text evidence="2">Belongs to the mitochondrion-specific ribosomal protein mS25 family.</text>
</comment>
<dbReference type="OrthoDB" id="5919182at2759"/>
<dbReference type="PhylomeDB" id="A7SU42"/>
<name>A7SU42_NEMVE</name>
<comment type="subcellular location">
    <subcellularLocation>
        <location evidence="1">Mitochondrion</location>
    </subcellularLocation>
</comment>
<dbReference type="EMBL" id="DS469807">
    <property type="protein sequence ID" value="EDO32757.1"/>
    <property type="molecule type" value="Genomic_DNA"/>
</dbReference>
<protein>
    <recommendedName>
        <fullName evidence="6">Small ribosomal subunit protein mS25</fullName>
    </recommendedName>
    <alternativeName>
        <fullName evidence="7">28S ribosomal protein S25, mitochondrial</fullName>
    </alternativeName>
</protein>
<keyword evidence="10" id="KW-1185">Reference proteome</keyword>
<accession>A7SU42</accession>
<keyword evidence="4" id="KW-0496">Mitochondrion</keyword>
<dbReference type="STRING" id="45351.A7SU42"/>
<dbReference type="GO" id="GO:0003735">
    <property type="term" value="F:structural constituent of ribosome"/>
    <property type="evidence" value="ECO:0000318"/>
    <property type="project" value="GO_Central"/>
</dbReference>
<gene>
    <name evidence="9" type="ORF">NEMVEDRAFT_v1g217527</name>
</gene>
<dbReference type="GO" id="GO:1990904">
    <property type="term" value="C:ribonucleoprotein complex"/>
    <property type="evidence" value="ECO:0007669"/>
    <property type="project" value="UniProtKB-KW"/>
</dbReference>
<dbReference type="AlphaFoldDB" id="A7SU42"/>
<reference evidence="9 10" key="1">
    <citation type="journal article" date="2007" name="Science">
        <title>Sea anemone genome reveals ancestral eumetazoan gene repertoire and genomic organization.</title>
        <authorList>
            <person name="Putnam N.H."/>
            <person name="Srivastava M."/>
            <person name="Hellsten U."/>
            <person name="Dirks B."/>
            <person name="Chapman J."/>
            <person name="Salamov A."/>
            <person name="Terry A."/>
            <person name="Shapiro H."/>
            <person name="Lindquist E."/>
            <person name="Kapitonov V.V."/>
            <person name="Jurka J."/>
            <person name="Genikhovich G."/>
            <person name="Grigoriev I.V."/>
            <person name="Lucas S.M."/>
            <person name="Steele R.E."/>
            <person name="Finnerty J.R."/>
            <person name="Technau U."/>
            <person name="Martindale M.Q."/>
            <person name="Rokhsar D.S."/>
        </authorList>
    </citation>
    <scope>NUCLEOTIDE SEQUENCE [LARGE SCALE GENOMIC DNA]</scope>
    <source>
        <strain evidence="10">CH2 X CH6</strain>
    </source>
</reference>
<dbReference type="eggNOG" id="KOG4079">
    <property type="taxonomic scope" value="Eukaryota"/>
</dbReference>
<dbReference type="HOGENOM" id="CLU_1847482_0_0_1"/>
<evidence type="ECO:0000313" key="9">
    <source>
        <dbReference type="EMBL" id="EDO32757.1"/>
    </source>
</evidence>
<dbReference type="InterPro" id="IPR036249">
    <property type="entry name" value="Thioredoxin-like_sf"/>
</dbReference>
<evidence type="ECO:0000256" key="4">
    <source>
        <dbReference type="ARBA" id="ARBA00023128"/>
    </source>
</evidence>
<evidence type="ECO:0000259" key="8">
    <source>
        <dbReference type="SMART" id="SM00916"/>
    </source>
</evidence>
<sequence length="139" mass="15517">MAAVRNRALAAIQRELNRQALGGKEGRFAVNRTLDHLKRCNVNLPDNVNSITLNLAGKEKANHGAKRFLYENVPQLKYKNPHVQFMRTKKQSDIGELTISYADGKIEQVPTAGVTQSQIMDTLISLTTTEKVPVEEKTT</sequence>
<keyword evidence="5" id="KW-0687">Ribonucleoprotein</keyword>
<dbReference type="SMART" id="SM00916">
    <property type="entry name" value="L51_S25_CI-B8"/>
    <property type="match status" value="1"/>
</dbReference>
<keyword evidence="3" id="KW-0689">Ribosomal protein</keyword>
<dbReference type="OMA" id="FMDERQE"/>
<evidence type="ECO:0000256" key="5">
    <source>
        <dbReference type="ARBA" id="ARBA00023274"/>
    </source>
</evidence>
<organism evidence="9 10">
    <name type="scientific">Nematostella vectensis</name>
    <name type="common">Starlet sea anemone</name>
    <dbReference type="NCBI Taxonomy" id="45351"/>
    <lineage>
        <taxon>Eukaryota</taxon>
        <taxon>Metazoa</taxon>
        <taxon>Cnidaria</taxon>
        <taxon>Anthozoa</taxon>
        <taxon>Hexacorallia</taxon>
        <taxon>Actiniaria</taxon>
        <taxon>Edwardsiidae</taxon>
        <taxon>Nematostella</taxon>
    </lineage>
</organism>
<dbReference type="InterPro" id="IPR007741">
    <property type="entry name" value="Ribosomal_mL43/mS25/NADH_DH"/>
</dbReference>
<feature type="domain" description="Ribosomal protein/NADH dehydrogenase" evidence="8">
    <location>
        <begin position="59"/>
        <end position="130"/>
    </location>
</feature>
<dbReference type="GO" id="GO:0005840">
    <property type="term" value="C:ribosome"/>
    <property type="evidence" value="ECO:0007669"/>
    <property type="project" value="UniProtKB-KW"/>
</dbReference>
<dbReference type="Pfam" id="PF05047">
    <property type="entry name" value="L51_S25_CI-B8"/>
    <property type="match status" value="1"/>
</dbReference>
<dbReference type="Proteomes" id="UP000001593">
    <property type="component" value="Unassembled WGS sequence"/>
</dbReference>
<dbReference type="KEGG" id="nve:5503915"/>
<evidence type="ECO:0000256" key="2">
    <source>
        <dbReference type="ARBA" id="ARBA00008046"/>
    </source>
</evidence>
<dbReference type="PANTHER" id="PTHR13274">
    <property type="entry name" value="MITOCHONDRIAL RIBOSOMAL PROTEIN S25"/>
    <property type="match status" value="1"/>
</dbReference>
<dbReference type="SUPFAM" id="SSF52833">
    <property type="entry name" value="Thioredoxin-like"/>
    <property type="match status" value="1"/>
</dbReference>
<dbReference type="InterPro" id="IPR040049">
    <property type="entry name" value="Ribosomal_mS25/mL61"/>
</dbReference>
<dbReference type="GO" id="GO:0005739">
    <property type="term" value="C:mitochondrion"/>
    <property type="evidence" value="ECO:0000318"/>
    <property type="project" value="GO_Central"/>
</dbReference>
<dbReference type="InParanoid" id="A7SU42"/>
<evidence type="ECO:0000256" key="6">
    <source>
        <dbReference type="ARBA" id="ARBA00035139"/>
    </source>
</evidence>
<evidence type="ECO:0000256" key="3">
    <source>
        <dbReference type="ARBA" id="ARBA00022980"/>
    </source>
</evidence>
<evidence type="ECO:0000256" key="7">
    <source>
        <dbReference type="ARBA" id="ARBA00035369"/>
    </source>
</evidence>
<evidence type="ECO:0000256" key="1">
    <source>
        <dbReference type="ARBA" id="ARBA00004173"/>
    </source>
</evidence>
<dbReference type="Gene3D" id="3.40.30.10">
    <property type="entry name" value="Glutaredoxin"/>
    <property type="match status" value="1"/>
</dbReference>